<protein>
    <recommendedName>
        <fullName evidence="2">2-isopropylmalate synthase/homocitrate synthase post-catalytic domain-containing protein</fullName>
    </recommendedName>
</protein>
<dbReference type="OrthoDB" id="2015253at2759"/>
<gene>
    <name evidence="3" type="ORF">FHL15_009848</name>
</gene>
<feature type="domain" description="2-isopropylmalate synthase/homocitrate synthase post-catalytic" evidence="2">
    <location>
        <begin position="19"/>
        <end position="84"/>
    </location>
</feature>
<dbReference type="GO" id="GO:0005739">
    <property type="term" value="C:mitochondrion"/>
    <property type="evidence" value="ECO:0007669"/>
    <property type="project" value="TreeGrafter"/>
</dbReference>
<accession>A0A553HMU8</accession>
<dbReference type="GO" id="GO:0019878">
    <property type="term" value="P:lysine biosynthetic process via aminoadipic acid"/>
    <property type="evidence" value="ECO:0007669"/>
    <property type="project" value="TreeGrafter"/>
</dbReference>
<keyword evidence="1" id="KW-0808">Transferase</keyword>
<dbReference type="Proteomes" id="UP000319160">
    <property type="component" value="Unassembled WGS sequence"/>
</dbReference>
<dbReference type="GO" id="GO:0004410">
    <property type="term" value="F:homocitrate synthase activity"/>
    <property type="evidence" value="ECO:0007669"/>
    <property type="project" value="TreeGrafter"/>
</dbReference>
<evidence type="ECO:0000259" key="2">
    <source>
        <dbReference type="Pfam" id="PF22617"/>
    </source>
</evidence>
<sequence>MLRLAERFRTGTFFYALITHKAGIHAKAILANPSTYEIIDPHDFGMTRYVSINSRITGWNAGKARIEQLGLGSEFSDDQIKEVYGSPLFSAVFHCTGDIDTMRRTAKIKQMADIRPLAIDDTDSIIRSYYLDLQI</sequence>
<dbReference type="Gene3D" id="1.10.238.260">
    <property type="match status" value="1"/>
</dbReference>
<dbReference type="InterPro" id="IPR050073">
    <property type="entry name" value="2-IPM_HCS-like"/>
</dbReference>
<dbReference type="EMBL" id="VFLP01000070">
    <property type="protein sequence ID" value="TRX89275.1"/>
    <property type="molecule type" value="Genomic_DNA"/>
</dbReference>
<reference evidence="4" key="1">
    <citation type="submission" date="2019-06" db="EMBL/GenBank/DDBJ databases">
        <title>Draft genome sequence of the griseofulvin-producing fungus Xylaria cubensis strain G536.</title>
        <authorList>
            <person name="Mead M.E."/>
            <person name="Raja H.A."/>
            <person name="Steenwyk J.L."/>
            <person name="Knowles S.L."/>
            <person name="Oberlies N.H."/>
            <person name="Rokas A."/>
        </authorList>
    </citation>
    <scope>NUCLEOTIDE SEQUENCE [LARGE SCALE GENOMIC DNA]</scope>
    <source>
        <strain evidence="4">G536</strain>
    </source>
</reference>
<comment type="caution">
    <text evidence="3">The sequence shown here is derived from an EMBL/GenBank/DDBJ whole genome shotgun (WGS) entry which is preliminary data.</text>
</comment>
<organism evidence="3 4">
    <name type="scientific">Xylaria flabelliformis</name>
    <dbReference type="NCBI Taxonomy" id="2512241"/>
    <lineage>
        <taxon>Eukaryota</taxon>
        <taxon>Fungi</taxon>
        <taxon>Dikarya</taxon>
        <taxon>Ascomycota</taxon>
        <taxon>Pezizomycotina</taxon>
        <taxon>Sordariomycetes</taxon>
        <taxon>Xylariomycetidae</taxon>
        <taxon>Xylariales</taxon>
        <taxon>Xylariaceae</taxon>
        <taxon>Xylaria</taxon>
    </lineage>
</organism>
<evidence type="ECO:0000313" key="4">
    <source>
        <dbReference type="Proteomes" id="UP000319160"/>
    </source>
</evidence>
<keyword evidence="4" id="KW-1185">Reference proteome</keyword>
<dbReference type="PANTHER" id="PTHR10277:SF48">
    <property type="entry name" value="HOMOCITRATE SYNTHASE, CYTOSOLIC ISOZYME-RELATED"/>
    <property type="match status" value="1"/>
</dbReference>
<dbReference type="Pfam" id="PF22617">
    <property type="entry name" value="HCS_D2"/>
    <property type="match status" value="1"/>
</dbReference>
<name>A0A553HMU8_9PEZI</name>
<proteinExistence type="predicted"/>
<dbReference type="PANTHER" id="PTHR10277">
    <property type="entry name" value="HOMOCITRATE SYNTHASE-RELATED"/>
    <property type="match status" value="1"/>
</dbReference>
<dbReference type="STRING" id="2512241.A0A553HMU8"/>
<dbReference type="InterPro" id="IPR054691">
    <property type="entry name" value="LeuA/HCS_post-cat"/>
</dbReference>
<evidence type="ECO:0000256" key="1">
    <source>
        <dbReference type="ARBA" id="ARBA00022679"/>
    </source>
</evidence>
<dbReference type="AlphaFoldDB" id="A0A553HMU8"/>
<evidence type="ECO:0000313" key="3">
    <source>
        <dbReference type="EMBL" id="TRX89275.1"/>
    </source>
</evidence>